<feature type="region of interest" description="Disordered" evidence="2">
    <location>
        <begin position="128"/>
        <end position="167"/>
    </location>
</feature>
<feature type="region of interest" description="Disordered" evidence="2">
    <location>
        <begin position="637"/>
        <end position="659"/>
    </location>
</feature>
<feature type="compositionally biased region" description="Low complexity" evidence="2">
    <location>
        <begin position="459"/>
        <end position="470"/>
    </location>
</feature>
<dbReference type="WBParaSite" id="snap_masked-unitig_6078-processed-gene-0.0-mRNA-1">
    <property type="protein sequence ID" value="snap_masked-unitig_6078-processed-gene-0.0-mRNA-1"/>
    <property type="gene ID" value="snap_masked-unitig_6078-processed-gene-0.0"/>
</dbReference>
<protein>
    <submittedName>
        <fullName evidence="4">C2 domain-containing protein</fullName>
    </submittedName>
</protein>
<evidence type="ECO:0000256" key="1">
    <source>
        <dbReference type="SAM" id="Coils"/>
    </source>
</evidence>
<evidence type="ECO:0000313" key="4">
    <source>
        <dbReference type="WBParaSite" id="snap_masked-unitig_6078-processed-gene-0.0-mRNA-1"/>
    </source>
</evidence>
<sequence length="702" mass="75375">MHTGGHAGSSERLDDSFDYVFAEANLHDGNVDTASDEFLASLESARQEIQRRRADREAALDAAELAAGRPHQIKHAPATSGRATPVLDRMLEQNLAMMPIFTTNAAAATAATISTRASKGSDGLIVSGGGGGCGRSVSRGRETSARGSGSGSNPGPGGCEPSQTQPQATVAVTVEGGSTVGYYSASHVNSCYSGISRHVQGAGLLRASLTVSLNIGGGLAPSTFRWTATAKVTRATTTETTPTTTRRVAELRGRFLDTDLESSDDDDDIGGRRGQRRENDDFDDEGSGAKPPATATAMSPPPPMQLSGMVASPSGLDVAFQRRLGGDSRGAQLPSAAAVDRQQRRRQTPRDDGDDNDSQYDDVKVEGEAEAQPSAQGGGRLKTFFKSVSLEAKKKRKLTKAQREQQQQQQQQSRGKKKSSGTSNGESGAARDKNATTSETEHSDTPTPDAVPASRRHQPQQQQQQAARPPIQREIDSLLPDSVPGSEKRDEAGKELREKISRAQARTAEVEAEGAPNWPQPAASGQAIDEQAIIEEKDALLRLEFWSRLRVKKLELFGVGKRSLLDCFRRLMSRPQSSARDHHDLLVRAGPIVRMRLDVPANGIGWLRVGDLRLQFPWADPASLTCCPTMASLGREADADAAKADHSSPQRRAARPEIRLAPPADLIRQARIQGESSIPSMSMERCLPLSDARSNPWLVQNQ</sequence>
<feature type="compositionally biased region" description="Basic and acidic residues" evidence="2">
    <location>
        <begin position="429"/>
        <end position="444"/>
    </location>
</feature>
<keyword evidence="1" id="KW-0175">Coiled coil</keyword>
<organism evidence="3 4">
    <name type="scientific">Macrostomum lignano</name>
    <dbReference type="NCBI Taxonomy" id="282301"/>
    <lineage>
        <taxon>Eukaryota</taxon>
        <taxon>Metazoa</taxon>
        <taxon>Spiralia</taxon>
        <taxon>Lophotrochozoa</taxon>
        <taxon>Platyhelminthes</taxon>
        <taxon>Rhabditophora</taxon>
        <taxon>Macrostomorpha</taxon>
        <taxon>Macrostomida</taxon>
        <taxon>Macrostomidae</taxon>
        <taxon>Macrostomum</taxon>
    </lineage>
</organism>
<feature type="compositionally biased region" description="Acidic residues" evidence="2">
    <location>
        <begin position="258"/>
        <end position="268"/>
    </location>
</feature>
<keyword evidence="3" id="KW-1185">Reference proteome</keyword>
<dbReference type="AlphaFoldDB" id="A0A1I8JS54"/>
<feature type="compositionally biased region" description="Gly residues" evidence="2">
    <location>
        <begin position="148"/>
        <end position="158"/>
    </location>
</feature>
<evidence type="ECO:0000313" key="3">
    <source>
        <dbReference type="Proteomes" id="UP000095280"/>
    </source>
</evidence>
<evidence type="ECO:0000256" key="2">
    <source>
        <dbReference type="SAM" id="MobiDB-lite"/>
    </source>
</evidence>
<accession>A0A1I8JS54</accession>
<feature type="coiled-coil region" evidence="1">
    <location>
        <begin position="39"/>
        <end position="66"/>
    </location>
</feature>
<feature type="region of interest" description="Disordered" evidence="2">
    <location>
        <begin position="326"/>
        <end position="524"/>
    </location>
</feature>
<dbReference type="Proteomes" id="UP000095280">
    <property type="component" value="Unplaced"/>
</dbReference>
<name>A0A1I8JS54_9PLAT</name>
<reference evidence="4" key="1">
    <citation type="submission" date="2016-11" db="UniProtKB">
        <authorList>
            <consortium name="WormBaseParasite"/>
        </authorList>
    </citation>
    <scope>IDENTIFICATION</scope>
</reference>
<proteinExistence type="predicted"/>
<feature type="compositionally biased region" description="Basic and acidic residues" evidence="2">
    <location>
        <begin position="637"/>
        <end position="658"/>
    </location>
</feature>
<feature type="compositionally biased region" description="Basic and acidic residues" evidence="2">
    <location>
        <begin position="486"/>
        <end position="501"/>
    </location>
</feature>
<feature type="region of interest" description="Disordered" evidence="2">
    <location>
        <begin position="252"/>
        <end position="311"/>
    </location>
</feature>